<evidence type="ECO:0000256" key="1">
    <source>
        <dbReference type="SAM" id="MobiDB-lite"/>
    </source>
</evidence>
<keyword evidence="4" id="KW-1185">Reference proteome</keyword>
<keyword evidence="2" id="KW-0472">Membrane</keyword>
<feature type="transmembrane region" description="Helical" evidence="2">
    <location>
        <begin position="65"/>
        <end position="91"/>
    </location>
</feature>
<name>A0ABY8ULN6_TETOB</name>
<evidence type="ECO:0000313" key="3">
    <source>
        <dbReference type="EMBL" id="WIA21593.1"/>
    </source>
</evidence>
<feature type="region of interest" description="Disordered" evidence="1">
    <location>
        <begin position="190"/>
        <end position="221"/>
    </location>
</feature>
<reference evidence="3 4" key="1">
    <citation type="submission" date="2023-05" db="EMBL/GenBank/DDBJ databases">
        <title>A 100% complete, gapless, phased diploid assembly of the Scenedesmus obliquus UTEX 3031 genome.</title>
        <authorList>
            <person name="Biondi T.C."/>
            <person name="Hanschen E.R."/>
            <person name="Kwon T."/>
            <person name="Eng W."/>
            <person name="Kruse C.P.S."/>
            <person name="Koehler S.I."/>
            <person name="Kunde Y."/>
            <person name="Gleasner C.D."/>
            <person name="You Mak K.T."/>
            <person name="Polle J."/>
            <person name="Hovde B.T."/>
            <person name="Starkenburg S.R."/>
        </authorList>
    </citation>
    <scope>NUCLEOTIDE SEQUENCE [LARGE SCALE GENOMIC DNA]</scope>
    <source>
        <strain evidence="3 4">DOE0152z</strain>
    </source>
</reference>
<feature type="compositionally biased region" description="Low complexity" evidence="1">
    <location>
        <begin position="196"/>
        <end position="205"/>
    </location>
</feature>
<gene>
    <name evidence="3" type="ORF">OEZ85_000781</name>
</gene>
<keyword evidence="2" id="KW-1133">Transmembrane helix</keyword>
<keyword evidence="2" id="KW-0812">Transmembrane</keyword>
<dbReference type="Proteomes" id="UP001244341">
    <property type="component" value="Chromosome 13b"/>
</dbReference>
<evidence type="ECO:0000313" key="4">
    <source>
        <dbReference type="Proteomes" id="UP001244341"/>
    </source>
</evidence>
<accession>A0ABY8ULN6</accession>
<feature type="transmembrane region" description="Helical" evidence="2">
    <location>
        <begin position="36"/>
        <end position="53"/>
    </location>
</feature>
<dbReference type="EMBL" id="CP126220">
    <property type="protein sequence ID" value="WIA21593.1"/>
    <property type="molecule type" value="Genomic_DNA"/>
</dbReference>
<organism evidence="3 4">
    <name type="scientific">Tetradesmus obliquus</name>
    <name type="common">Green alga</name>
    <name type="synonym">Acutodesmus obliquus</name>
    <dbReference type="NCBI Taxonomy" id="3088"/>
    <lineage>
        <taxon>Eukaryota</taxon>
        <taxon>Viridiplantae</taxon>
        <taxon>Chlorophyta</taxon>
        <taxon>core chlorophytes</taxon>
        <taxon>Chlorophyceae</taxon>
        <taxon>CS clade</taxon>
        <taxon>Sphaeropleales</taxon>
        <taxon>Scenedesmaceae</taxon>
        <taxon>Tetradesmus</taxon>
    </lineage>
</organism>
<proteinExistence type="predicted"/>
<protein>
    <submittedName>
        <fullName evidence="3">Uncharacterized protein</fullName>
    </submittedName>
</protein>
<feature type="compositionally biased region" description="Polar residues" evidence="1">
    <location>
        <begin position="206"/>
        <end position="221"/>
    </location>
</feature>
<sequence>MPSKQSSSEFLLPWEQQNRRQKRKQQHSDSADVVQYVKYGAGIAAGITVVGWIKRKIQGIPVVGILATPFLCLMPTVLLGTAVGAAVVYGIDEGDPMAAQKKVLPKVHKRLKAASTEVAAVATDLGRSLKDIHGQHLAAAEMAAREGQVAIARMASSLDAAAAEAEATLAPAVERHVKLAKKQLDRHAGEYNGWLQQQQQQQQQQHGRSSQLLLSGTSSDE</sequence>
<evidence type="ECO:0000256" key="2">
    <source>
        <dbReference type="SAM" id="Phobius"/>
    </source>
</evidence>